<keyword evidence="8" id="KW-0807">Transducer</keyword>
<dbReference type="Gene3D" id="1.10.287.950">
    <property type="entry name" value="Methyl-accepting chemotaxis protein"/>
    <property type="match status" value="1"/>
</dbReference>
<dbReference type="GO" id="GO:0007165">
    <property type="term" value="P:signal transduction"/>
    <property type="evidence" value="ECO:0007669"/>
    <property type="project" value="UniProtKB-KW"/>
</dbReference>
<keyword evidence="3" id="KW-0145">Chemotaxis</keyword>
<dbReference type="InterPro" id="IPR004090">
    <property type="entry name" value="Chemotax_Me-accpt_rcpt"/>
</dbReference>
<keyword evidence="11" id="KW-1185">Reference proteome</keyword>
<dbReference type="CDD" id="cd18773">
    <property type="entry name" value="PDC1_HK_sensor"/>
    <property type="match status" value="1"/>
</dbReference>
<evidence type="ECO:0000256" key="1">
    <source>
        <dbReference type="ARBA" id="ARBA00004651"/>
    </source>
</evidence>
<comment type="subcellular location">
    <subcellularLocation>
        <location evidence="1">Cell membrane</location>
        <topology evidence="1">Multi-pass membrane protein</topology>
    </subcellularLocation>
</comment>
<organism evidence="10 11">
    <name type="scientific">Anatilimnocola aggregata</name>
    <dbReference type="NCBI Taxonomy" id="2528021"/>
    <lineage>
        <taxon>Bacteria</taxon>
        <taxon>Pseudomonadati</taxon>
        <taxon>Planctomycetota</taxon>
        <taxon>Planctomycetia</taxon>
        <taxon>Pirellulales</taxon>
        <taxon>Pirellulaceae</taxon>
        <taxon>Anatilimnocola</taxon>
    </lineage>
</organism>
<dbReference type="SUPFAM" id="SSF58104">
    <property type="entry name" value="Methyl-accepting chemotaxis protein (MCP) signaling domain"/>
    <property type="match status" value="1"/>
</dbReference>
<feature type="domain" description="Methyl-accepting transducer" evidence="9">
    <location>
        <begin position="25"/>
        <end position="83"/>
    </location>
</feature>
<keyword evidence="5" id="KW-1133">Transmembrane helix</keyword>
<dbReference type="RefSeq" id="WP_145090862.1">
    <property type="nucleotide sequence ID" value="NZ_CP036274.1"/>
</dbReference>
<evidence type="ECO:0000256" key="7">
    <source>
        <dbReference type="ARBA" id="ARBA00029447"/>
    </source>
</evidence>
<dbReference type="AlphaFoldDB" id="A0A517YE31"/>
<dbReference type="Proteomes" id="UP000315017">
    <property type="component" value="Chromosome"/>
</dbReference>
<name>A0A517YE31_9BACT</name>
<dbReference type="InterPro" id="IPR033479">
    <property type="entry name" value="dCache_1"/>
</dbReference>
<dbReference type="PRINTS" id="PR00260">
    <property type="entry name" value="CHEMTRNSDUCR"/>
</dbReference>
<evidence type="ECO:0000256" key="4">
    <source>
        <dbReference type="ARBA" id="ARBA00022692"/>
    </source>
</evidence>
<dbReference type="InterPro" id="IPR004089">
    <property type="entry name" value="MCPsignal_dom"/>
</dbReference>
<dbReference type="OrthoDB" id="9814866at2"/>
<gene>
    <name evidence="10" type="primary">mcp2_1</name>
    <name evidence="10" type="ORF">ETAA8_35870</name>
</gene>
<dbReference type="KEGG" id="aagg:ETAA8_35870"/>
<protein>
    <submittedName>
        <fullName evidence="10">Methyl-accepting chemotaxis protein 2</fullName>
    </submittedName>
</protein>
<dbReference type="PANTHER" id="PTHR43531:SF11">
    <property type="entry name" value="METHYL-ACCEPTING CHEMOTAXIS PROTEIN 3"/>
    <property type="match status" value="1"/>
</dbReference>
<evidence type="ECO:0000313" key="11">
    <source>
        <dbReference type="Proteomes" id="UP000315017"/>
    </source>
</evidence>
<evidence type="ECO:0000259" key="9">
    <source>
        <dbReference type="PROSITE" id="PS50111"/>
    </source>
</evidence>
<evidence type="ECO:0000256" key="5">
    <source>
        <dbReference type="ARBA" id="ARBA00022989"/>
    </source>
</evidence>
<comment type="similarity">
    <text evidence="7">Belongs to the methyl-accepting chemotaxis (MCP) protein family.</text>
</comment>
<keyword evidence="6" id="KW-0472">Membrane</keyword>
<sequence>MSTPQTEKFNPETVAELTSTLDKVMNKTIAAIDTVNDQIRVLALNARIEAARAGDAGKAFNIVAMEIAGLSNSSARVVANLKQRSGKTLARIGKVSAQMTTAFKGTRLSDLALMNIDLIDRNLYERSCDVRWWATDASLVNALTQRTPEAYNFASQRMGVILDSYTVYYDLVLCDLSGQIIANGRPDQYRSQGTEHASSPWFQAALATRSGREFGFQSVHRSAAVNNRLSLVYSCVVREGGDVNGRPLGVLGIVFNWESLAQAIVNGVSLDADEKRRSRVCIVDDSGRVLADSAGRVLDDVIDFADRSQLFARKKDYTVSTVGNKACCIAHALSPGYETYATGWHSLIIQEVRASSSAGRRSLAAKKKKRRQRELARS</sequence>
<dbReference type="PANTHER" id="PTHR43531">
    <property type="entry name" value="PROTEIN ICFG"/>
    <property type="match status" value="1"/>
</dbReference>
<dbReference type="GO" id="GO:0004888">
    <property type="term" value="F:transmembrane signaling receptor activity"/>
    <property type="evidence" value="ECO:0007669"/>
    <property type="project" value="InterPro"/>
</dbReference>
<evidence type="ECO:0000313" key="10">
    <source>
        <dbReference type="EMBL" id="QDU28486.1"/>
    </source>
</evidence>
<dbReference type="GO" id="GO:0005886">
    <property type="term" value="C:plasma membrane"/>
    <property type="evidence" value="ECO:0007669"/>
    <property type="project" value="UniProtKB-SubCell"/>
</dbReference>
<dbReference type="Gene3D" id="3.30.450.20">
    <property type="entry name" value="PAS domain"/>
    <property type="match status" value="1"/>
</dbReference>
<evidence type="ECO:0000256" key="3">
    <source>
        <dbReference type="ARBA" id="ARBA00022500"/>
    </source>
</evidence>
<evidence type="ECO:0000256" key="8">
    <source>
        <dbReference type="PROSITE-ProRule" id="PRU00284"/>
    </source>
</evidence>
<evidence type="ECO:0000256" key="6">
    <source>
        <dbReference type="ARBA" id="ARBA00023136"/>
    </source>
</evidence>
<proteinExistence type="inferred from homology"/>
<reference evidence="10 11" key="1">
    <citation type="submission" date="2019-02" db="EMBL/GenBank/DDBJ databases">
        <title>Deep-cultivation of Planctomycetes and their phenomic and genomic characterization uncovers novel biology.</title>
        <authorList>
            <person name="Wiegand S."/>
            <person name="Jogler M."/>
            <person name="Boedeker C."/>
            <person name="Pinto D."/>
            <person name="Vollmers J."/>
            <person name="Rivas-Marin E."/>
            <person name="Kohn T."/>
            <person name="Peeters S.H."/>
            <person name="Heuer A."/>
            <person name="Rast P."/>
            <person name="Oberbeckmann S."/>
            <person name="Bunk B."/>
            <person name="Jeske O."/>
            <person name="Meyerdierks A."/>
            <person name="Storesund J.E."/>
            <person name="Kallscheuer N."/>
            <person name="Luecker S."/>
            <person name="Lage O.M."/>
            <person name="Pohl T."/>
            <person name="Merkel B.J."/>
            <person name="Hornburger P."/>
            <person name="Mueller R.-W."/>
            <person name="Bruemmer F."/>
            <person name="Labrenz M."/>
            <person name="Spormann A.M."/>
            <person name="Op den Camp H."/>
            <person name="Overmann J."/>
            <person name="Amann R."/>
            <person name="Jetten M.S.M."/>
            <person name="Mascher T."/>
            <person name="Medema M.H."/>
            <person name="Devos D.P."/>
            <person name="Kaster A.-K."/>
            <person name="Ovreas L."/>
            <person name="Rohde M."/>
            <person name="Galperin M.Y."/>
            <person name="Jogler C."/>
        </authorList>
    </citation>
    <scope>NUCLEOTIDE SEQUENCE [LARGE SCALE GENOMIC DNA]</scope>
    <source>
        <strain evidence="10 11">ETA_A8</strain>
    </source>
</reference>
<dbReference type="InterPro" id="IPR051310">
    <property type="entry name" value="MCP_chemotaxis"/>
</dbReference>
<accession>A0A517YE31</accession>
<dbReference type="Pfam" id="PF00015">
    <property type="entry name" value="MCPsignal"/>
    <property type="match status" value="1"/>
</dbReference>
<dbReference type="EMBL" id="CP036274">
    <property type="protein sequence ID" value="QDU28486.1"/>
    <property type="molecule type" value="Genomic_DNA"/>
</dbReference>
<evidence type="ECO:0000256" key="2">
    <source>
        <dbReference type="ARBA" id="ARBA00022475"/>
    </source>
</evidence>
<dbReference type="GO" id="GO:0006935">
    <property type="term" value="P:chemotaxis"/>
    <property type="evidence" value="ECO:0007669"/>
    <property type="project" value="UniProtKB-KW"/>
</dbReference>
<keyword evidence="4" id="KW-0812">Transmembrane</keyword>
<keyword evidence="2" id="KW-1003">Cell membrane</keyword>
<dbReference type="Pfam" id="PF02743">
    <property type="entry name" value="dCache_1"/>
    <property type="match status" value="1"/>
</dbReference>
<dbReference type="PROSITE" id="PS50111">
    <property type="entry name" value="CHEMOTAXIS_TRANSDUC_2"/>
    <property type="match status" value="1"/>
</dbReference>